<accession>A0A8D9B8W2</accession>
<keyword evidence="1" id="KW-1133">Transmembrane helix</keyword>
<dbReference type="InterPro" id="IPR010530">
    <property type="entry name" value="B12D"/>
</dbReference>
<evidence type="ECO:0000313" key="2">
    <source>
        <dbReference type="EMBL" id="CAG6780773.1"/>
    </source>
</evidence>
<keyword evidence="1" id="KW-0472">Membrane</keyword>
<dbReference type="EMBL" id="HBUF01620036">
    <property type="protein sequence ID" value="CAG6780773.1"/>
    <property type="molecule type" value="Transcribed_RNA"/>
</dbReference>
<reference evidence="2" key="1">
    <citation type="submission" date="2021-05" db="EMBL/GenBank/DDBJ databases">
        <authorList>
            <person name="Alioto T."/>
            <person name="Alioto T."/>
            <person name="Gomez Garrido J."/>
        </authorList>
    </citation>
    <scope>NUCLEOTIDE SEQUENCE</scope>
</reference>
<evidence type="ECO:0000256" key="1">
    <source>
        <dbReference type="SAM" id="Phobius"/>
    </source>
</evidence>
<name>A0A8D9B8W2_9HEMI</name>
<protein>
    <submittedName>
        <fullName evidence="2">Uncharacterized protein</fullName>
    </submittedName>
</protein>
<dbReference type="Pfam" id="PF06522">
    <property type="entry name" value="B12D"/>
    <property type="match status" value="1"/>
</dbReference>
<proteinExistence type="predicted"/>
<feature type="transmembrane region" description="Helical" evidence="1">
    <location>
        <begin position="62"/>
        <end position="84"/>
    </location>
</feature>
<keyword evidence="1" id="KW-0812">Transmembrane</keyword>
<dbReference type="AlphaFoldDB" id="A0A8D9B8W2"/>
<organism evidence="2">
    <name type="scientific">Cacopsylla melanoneura</name>
    <dbReference type="NCBI Taxonomy" id="428564"/>
    <lineage>
        <taxon>Eukaryota</taxon>
        <taxon>Metazoa</taxon>
        <taxon>Ecdysozoa</taxon>
        <taxon>Arthropoda</taxon>
        <taxon>Hexapoda</taxon>
        <taxon>Insecta</taxon>
        <taxon>Pterygota</taxon>
        <taxon>Neoptera</taxon>
        <taxon>Paraneoptera</taxon>
        <taxon>Hemiptera</taxon>
        <taxon>Sternorrhyncha</taxon>
        <taxon>Psylloidea</taxon>
        <taxon>Psyllidae</taxon>
        <taxon>Psyllinae</taxon>
        <taxon>Cacopsylla</taxon>
    </lineage>
</organism>
<sequence length="151" mass="17685">MFKIILFIKTFSELCRTKFLKSSTSGGVAVSSSQTLPTMMSWRGVPKSNFLTFKEWGQKWELWPLLFAMGIGTGVVVGYAGWMVRTKEYVFLNRHDPPNNGVHYMDLHKPAQYKLYYPHEESKPQPRPDLDKVYSDMRKAFEEMEKIFFQQ</sequence>